<dbReference type="PROSITE" id="PS51671">
    <property type="entry name" value="ACT"/>
    <property type="match status" value="1"/>
</dbReference>
<dbReference type="EC" id="2.2.1.6" evidence="8"/>
<accession>A0ABP8LU67</accession>
<keyword evidence="8" id="KW-0808">Transferase</keyword>
<dbReference type="InterPro" id="IPR054480">
    <property type="entry name" value="AHAS_small-like_ACT"/>
</dbReference>
<protein>
    <recommendedName>
        <fullName evidence="8">Acetolactate synthase small subunit</fullName>
        <shortName evidence="8">AHAS</shortName>
        <shortName evidence="8">ALS</shortName>
        <ecNumber evidence="8">2.2.1.6</ecNumber>
    </recommendedName>
    <alternativeName>
        <fullName evidence="8">Acetohydroxy-acid synthase small subunit</fullName>
    </alternativeName>
</protein>
<evidence type="ECO:0000256" key="5">
    <source>
        <dbReference type="ARBA" id="ARBA00022605"/>
    </source>
</evidence>
<evidence type="ECO:0000256" key="8">
    <source>
        <dbReference type="RuleBase" id="RU368092"/>
    </source>
</evidence>
<dbReference type="NCBIfam" id="TIGR00119">
    <property type="entry name" value="acolac_sm"/>
    <property type="match status" value="1"/>
</dbReference>
<evidence type="ECO:0000256" key="1">
    <source>
        <dbReference type="ARBA" id="ARBA00004974"/>
    </source>
</evidence>
<evidence type="ECO:0000256" key="4">
    <source>
        <dbReference type="ARBA" id="ARBA00011744"/>
    </source>
</evidence>
<evidence type="ECO:0000313" key="10">
    <source>
        <dbReference type="EMBL" id="GAA4436744.1"/>
    </source>
</evidence>
<reference evidence="11" key="1">
    <citation type="journal article" date="2019" name="Int. J. Syst. Evol. Microbiol.">
        <title>The Global Catalogue of Microorganisms (GCM) 10K type strain sequencing project: providing services to taxonomists for standard genome sequencing and annotation.</title>
        <authorList>
            <consortium name="The Broad Institute Genomics Platform"/>
            <consortium name="The Broad Institute Genome Sequencing Center for Infectious Disease"/>
            <person name="Wu L."/>
            <person name="Ma J."/>
        </authorList>
    </citation>
    <scope>NUCLEOTIDE SEQUENCE [LARGE SCALE GENOMIC DNA]</scope>
    <source>
        <strain evidence="11">JCM 31920</strain>
    </source>
</reference>
<dbReference type="InterPro" id="IPR045865">
    <property type="entry name" value="ACT-like_dom_sf"/>
</dbReference>
<dbReference type="Gene3D" id="3.30.70.1150">
    <property type="entry name" value="ACT-like. Chain A, domain 2"/>
    <property type="match status" value="1"/>
</dbReference>
<comment type="caution">
    <text evidence="10">The sequence shown here is derived from an EMBL/GenBank/DDBJ whole genome shotgun (WGS) entry which is preliminary data.</text>
</comment>
<dbReference type="RefSeq" id="WP_345027704.1">
    <property type="nucleotide sequence ID" value="NZ_BAABEY010000016.1"/>
</dbReference>
<dbReference type="SUPFAM" id="SSF55021">
    <property type="entry name" value="ACT-like"/>
    <property type="match status" value="2"/>
</dbReference>
<dbReference type="EMBL" id="BAABEY010000016">
    <property type="protein sequence ID" value="GAA4436744.1"/>
    <property type="molecule type" value="Genomic_DNA"/>
</dbReference>
<dbReference type="CDD" id="cd04878">
    <property type="entry name" value="ACT_AHAS"/>
    <property type="match status" value="1"/>
</dbReference>
<organism evidence="10 11">
    <name type="scientific">Ravibacter arvi</name>
    <dbReference type="NCBI Taxonomy" id="2051041"/>
    <lineage>
        <taxon>Bacteria</taxon>
        <taxon>Pseudomonadati</taxon>
        <taxon>Bacteroidota</taxon>
        <taxon>Cytophagia</taxon>
        <taxon>Cytophagales</taxon>
        <taxon>Spirosomataceae</taxon>
        <taxon>Ravibacter</taxon>
    </lineage>
</organism>
<feature type="domain" description="ACT" evidence="9">
    <location>
        <begin position="14"/>
        <end position="89"/>
    </location>
</feature>
<evidence type="ECO:0000256" key="6">
    <source>
        <dbReference type="ARBA" id="ARBA00023304"/>
    </source>
</evidence>
<comment type="similarity">
    <text evidence="3 8">Belongs to the acetolactate synthase small subunit family.</text>
</comment>
<evidence type="ECO:0000256" key="3">
    <source>
        <dbReference type="ARBA" id="ARBA00006341"/>
    </source>
</evidence>
<comment type="catalytic activity">
    <reaction evidence="7 8">
        <text>2 pyruvate + H(+) = (2S)-2-acetolactate + CO2</text>
        <dbReference type="Rhea" id="RHEA:25249"/>
        <dbReference type="ChEBI" id="CHEBI:15361"/>
        <dbReference type="ChEBI" id="CHEBI:15378"/>
        <dbReference type="ChEBI" id="CHEBI:16526"/>
        <dbReference type="ChEBI" id="CHEBI:58476"/>
        <dbReference type="EC" id="2.2.1.6"/>
    </reaction>
</comment>
<dbReference type="Pfam" id="PF22629">
    <property type="entry name" value="ACT_AHAS_ss"/>
    <property type="match status" value="1"/>
</dbReference>
<dbReference type="InterPro" id="IPR027271">
    <property type="entry name" value="Acetolactate_synth/TF_NikR_C"/>
</dbReference>
<dbReference type="Proteomes" id="UP001501508">
    <property type="component" value="Unassembled WGS sequence"/>
</dbReference>
<dbReference type="InterPro" id="IPR039557">
    <property type="entry name" value="AHAS_ACT"/>
</dbReference>
<dbReference type="NCBIfam" id="NF008864">
    <property type="entry name" value="PRK11895.1"/>
    <property type="match status" value="1"/>
</dbReference>
<evidence type="ECO:0000259" key="9">
    <source>
        <dbReference type="PROSITE" id="PS51671"/>
    </source>
</evidence>
<keyword evidence="6 8" id="KW-0100">Branched-chain amino acid biosynthesis</keyword>
<name>A0ABP8LU67_9BACT</name>
<comment type="pathway">
    <text evidence="1 8">Amino-acid biosynthesis; L-isoleucine biosynthesis; L-isoleucine from 2-oxobutanoate: step 1/4.</text>
</comment>
<dbReference type="Pfam" id="PF10369">
    <property type="entry name" value="ALS_ss_C"/>
    <property type="match status" value="1"/>
</dbReference>
<dbReference type="InterPro" id="IPR002912">
    <property type="entry name" value="ACT_dom"/>
</dbReference>
<comment type="subunit">
    <text evidence="4 8">Dimer of large and small chains.</text>
</comment>
<dbReference type="Gene3D" id="3.30.70.260">
    <property type="match status" value="1"/>
</dbReference>
<dbReference type="InterPro" id="IPR019455">
    <property type="entry name" value="Acetolactate_synth_ssu_C"/>
</dbReference>
<evidence type="ECO:0000256" key="7">
    <source>
        <dbReference type="ARBA" id="ARBA00048670"/>
    </source>
</evidence>
<sequence length="186" mass="21478">MSQPFSAATGTTYTLCVFTENTVGLLNKITILFSRRRINIESLTVSETERKGVSRFTIVIQHEIREEVEKLVRQIRKVIEVLAVFGYLNEEVVYNEIAMFKISTLSGAKPLDIEVINKIYKAWVVYWGLDYVVIEKTGSLPEIHDFFNYIKPYGILEFVRSGRVAVSKSSKSLDDYLPEAEWEYYL</sequence>
<proteinExistence type="inferred from homology"/>
<comment type="pathway">
    <text evidence="2 8">Amino-acid biosynthesis; L-valine biosynthesis; L-valine from pyruvate: step 1/4.</text>
</comment>
<dbReference type="PANTHER" id="PTHR30239:SF0">
    <property type="entry name" value="ACETOLACTATE SYNTHASE SMALL SUBUNIT 1, CHLOROPLASTIC"/>
    <property type="match status" value="1"/>
</dbReference>
<gene>
    <name evidence="10" type="primary">ilvN</name>
    <name evidence="10" type="ORF">GCM10023091_15000</name>
</gene>
<keyword evidence="11" id="KW-1185">Reference proteome</keyword>
<keyword evidence="5 8" id="KW-0028">Amino-acid biosynthesis</keyword>
<evidence type="ECO:0000313" key="11">
    <source>
        <dbReference type="Proteomes" id="UP001501508"/>
    </source>
</evidence>
<dbReference type="InterPro" id="IPR004789">
    <property type="entry name" value="Acetalactate_synth_ssu"/>
</dbReference>
<comment type="function">
    <text evidence="8">Catalyzes the conversion of 2 pyruvate molecules into acetolactate in the first common step of the biosynthetic pathway of the branched-amino acids such as leucine, isoleucine, and valine.</text>
</comment>
<dbReference type="PANTHER" id="PTHR30239">
    <property type="entry name" value="ACETOLACTATE SYNTHASE SMALL SUBUNIT"/>
    <property type="match status" value="1"/>
</dbReference>
<evidence type="ECO:0000256" key="2">
    <source>
        <dbReference type="ARBA" id="ARBA00005025"/>
    </source>
</evidence>